<dbReference type="Proteomes" id="UP001484239">
    <property type="component" value="Unassembled WGS sequence"/>
</dbReference>
<dbReference type="InterPro" id="IPR011042">
    <property type="entry name" value="6-blade_b-propeller_TolB-like"/>
</dbReference>
<sequence>MARRFAATLALLVALAGCDDARTRALDGVRFDTLASGAVAVHNPVEGSWNRTGAPPWSLVEDLRLGAVDGTGPEVFGSVSGVVPIGDTLIWVYDRQSAELRAFDSTGGHLTTVGRSGEGPGEFGPYGCAHAAPDDEIWVESQGRWQRFAADGRRLGGWLAWRNFNCGPVLWADGAVFTGSSEFGPDLTSTQFLVRQRIEPDGSWSPVDTLPYPATPPYHLFRWSEGGRTLMSNVVPYRPRPGAVPQRATGRYLVTAGDGYRFLEVGIDGDTTLAIERDFSPVPLSQATRDSAIAALDLPRLGMPDDFDADRIPREHPPFTRMMTADDGSFWIQRTSAGADRALDVFDAEGVFLGTLGLPSHDGTVSIQRITGAHLYGVLRDPLGVEFVVRYRIERAES</sequence>
<name>A0ABU9EEE3_9BACT</name>
<comment type="caution">
    <text evidence="1">The sequence shown here is derived from an EMBL/GenBank/DDBJ whole genome shotgun (WGS) entry which is preliminary data.</text>
</comment>
<evidence type="ECO:0008006" key="3">
    <source>
        <dbReference type="Google" id="ProtNLM"/>
    </source>
</evidence>
<dbReference type="PROSITE" id="PS51257">
    <property type="entry name" value="PROKAR_LIPOPROTEIN"/>
    <property type="match status" value="1"/>
</dbReference>
<accession>A0ABU9EEE3</accession>
<gene>
    <name evidence="1" type="ORF">WI372_15750</name>
</gene>
<dbReference type="RefSeq" id="WP_405283915.1">
    <property type="nucleotide sequence ID" value="NZ_CP144380.1"/>
</dbReference>
<evidence type="ECO:0000313" key="2">
    <source>
        <dbReference type="Proteomes" id="UP001484239"/>
    </source>
</evidence>
<protein>
    <recommendedName>
        <fullName evidence="3">6-bladed beta-propeller</fullName>
    </recommendedName>
</protein>
<dbReference type="SUPFAM" id="SSF63829">
    <property type="entry name" value="Calcium-dependent phosphotriesterase"/>
    <property type="match status" value="1"/>
</dbReference>
<proteinExistence type="predicted"/>
<dbReference type="EMBL" id="JBBHLI010000011">
    <property type="protein sequence ID" value="MEK9502448.1"/>
    <property type="molecule type" value="Genomic_DNA"/>
</dbReference>
<organism evidence="1 2">
    <name type="scientific">Gaopeijia maritima</name>
    <dbReference type="NCBI Taxonomy" id="3119007"/>
    <lineage>
        <taxon>Bacteria</taxon>
        <taxon>Pseudomonadati</taxon>
        <taxon>Gemmatimonadota</taxon>
        <taxon>Longimicrobiia</taxon>
        <taxon>Gaopeijiales</taxon>
        <taxon>Gaopeijiaceae</taxon>
        <taxon>Gaopeijia</taxon>
    </lineage>
</organism>
<evidence type="ECO:0000313" key="1">
    <source>
        <dbReference type="EMBL" id="MEK9502448.1"/>
    </source>
</evidence>
<dbReference type="Gene3D" id="2.120.10.30">
    <property type="entry name" value="TolB, C-terminal domain"/>
    <property type="match status" value="1"/>
</dbReference>
<reference evidence="1 2" key="1">
    <citation type="submission" date="2024-02" db="EMBL/GenBank/DDBJ databases">
        <title>A novel Gemmatimonadota bacterium.</title>
        <authorList>
            <person name="Du Z.-J."/>
            <person name="Ye Y.-Q."/>
        </authorList>
    </citation>
    <scope>NUCLEOTIDE SEQUENCE [LARGE SCALE GENOMIC DNA]</scope>
    <source>
        <strain evidence="1 2">DH-20</strain>
    </source>
</reference>
<keyword evidence="2" id="KW-1185">Reference proteome</keyword>